<keyword evidence="2" id="KW-0472">Membrane</keyword>
<proteinExistence type="predicted"/>
<keyword evidence="2" id="KW-0812">Transmembrane</keyword>
<protein>
    <submittedName>
        <fullName evidence="3">Uncharacterized protein</fullName>
    </submittedName>
</protein>
<feature type="transmembrane region" description="Helical" evidence="2">
    <location>
        <begin position="56"/>
        <end position="76"/>
    </location>
</feature>
<dbReference type="OrthoDB" id="3254104at2759"/>
<dbReference type="Proteomes" id="UP000326565">
    <property type="component" value="Unassembled WGS sequence"/>
</dbReference>
<dbReference type="EMBL" id="ML732498">
    <property type="protein sequence ID" value="KAB8067368.1"/>
    <property type="molecule type" value="Genomic_DNA"/>
</dbReference>
<evidence type="ECO:0000256" key="2">
    <source>
        <dbReference type="SAM" id="Phobius"/>
    </source>
</evidence>
<name>A0A5N5WGH3_9EURO</name>
<feature type="transmembrane region" description="Helical" evidence="2">
    <location>
        <begin position="111"/>
        <end position="132"/>
    </location>
</feature>
<organism evidence="3 4">
    <name type="scientific">Aspergillus leporis</name>
    <dbReference type="NCBI Taxonomy" id="41062"/>
    <lineage>
        <taxon>Eukaryota</taxon>
        <taxon>Fungi</taxon>
        <taxon>Dikarya</taxon>
        <taxon>Ascomycota</taxon>
        <taxon>Pezizomycotina</taxon>
        <taxon>Eurotiomycetes</taxon>
        <taxon>Eurotiomycetidae</taxon>
        <taxon>Eurotiales</taxon>
        <taxon>Aspergillaceae</taxon>
        <taxon>Aspergillus</taxon>
        <taxon>Aspergillus subgen. Circumdati</taxon>
    </lineage>
</organism>
<feature type="transmembrane region" description="Helical" evidence="2">
    <location>
        <begin position="171"/>
        <end position="196"/>
    </location>
</feature>
<dbReference type="AlphaFoldDB" id="A0A5N5WGH3"/>
<keyword evidence="2" id="KW-1133">Transmembrane helix</keyword>
<feature type="compositionally biased region" description="Polar residues" evidence="1">
    <location>
        <begin position="8"/>
        <end position="24"/>
    </location>
</feature>
<feature type="region of interest" description="Disordered" evidence="1">
    <location>
        <begin position="1"/>
        <end position="27"/>
    </location>
</feature>
<evidence type="ECO:0000313" key="4">
    <source>
        <dbReference type="Proteomes" id="UP000326565"/>
    </source>
</evidence>
<accession>A0A5N5WGH3</accession>
<sequence>MDPALNAAQVNQSCDTENAVPQSTDGKELGVSRKATNLIVDTKYERMLRELADIHWGFNFLSSFAGWILLAGYLVIPGTFTTLRGSDTMKEGLAGNNAEKAILDTIQNPPLVGIACSLLAIGAGLMAFLFFRWRHNYLWLINRLFIPTSLNAAAGLLTTIINIYTAKSGNWSIMSLLTVIVTALSTTASLALVLFYKFWKMEKVKEEHELEQKAGWRLVYP</sequence>
<keyword evidence="4" id="KW-1185">Reference proteome</keyword>
<gene>
    <name evidence="3" type="ORF">BDV29DRAFT_186275</name>
</gene>
<evidence type="ECO:0000313" key="3">
    <source>
        <dbReference type="EMBL" id="KAB8067368.1"/>
    </source>
</evidence>
<reference evidence="3 4" key="1">
    <citation type="submission" date="2019-04" db="EMBL/GenBank/DDBJ databases">
        <title>Friends and foes A comparative genomics study of 23 Aspergillus species from section Flavi.</title>
        <authorList>
            <consortium name="DOE Joint Genome Institute"/>
            <person name="Kjaerbolling I."/>
            <person name="Vesth T."/>
            <person name="Frisvad J.C."/>
            <person name="Nybo J.L."/>
            <person name="Theobald S."/>
            <person name="Kildgaard S."/>
            <person name="Isbrandt T."/>
            <person name="Kuo A."/>
            <person name="Sato A."/>
            <person name="Lyhne E.K."/>
            <person name="Kogle M.E."/>
            <person name="Wiebenga A."/>
            <person name="Kun R.S."/>
            <person name="Lubbers R.J."/>
            <person name="Makela M.R."/>
            <person name="Barry K."/>
            <person name="Chovatia M."/>
            <person name="Clum A."/>
            <person name="Daum C."/>
            <person name="Haridas S."/>
            <person name="He G."/>
            <person name="LaButti K."/>
            <person name="Lipzen A."/>
            <person name="Mondo S."/>
            <person name="Riley R."/>
            <person name="Salamov A."/>
            <person name="Simmons B.A."/>
            <person name="Magnuson J.K."/>
            <person name="Henrissat B."/>
            <person name="Mortensen U.H."/>
            <person name="Larsen T.O."/>
            <person name="Devries R.P."/>
            <person name="Grigoriev I.V."/>
            <person name="Machida M."/>
            <person name="Baker S.E."/>
            <person name="Andersen M.R."/>
        </authorList>
    </citation>
    <scope>NUCLEOTIDE SEQUENCE [LARGE SCALE GENOMIC DNA]</scope>
    <source>
        <strain evidence="3 4">CBS 151.66</strain>
    </source>
</reference>
<evidence type="ECO:0000256" key="1">
    <source>
        <dbReference type="SAM" id="MobiDB-lite"/>
    </source>
</evidence>
<feature type="transmembrane region" description="Helical" evidence="2">
    <location>
        <begin position="144"/>
        <end position="165"/>
    </location>
</feature>